<dbReference type="AlphaFoldDB" id="A0A8X7ZC59"/>
<sequence>MKCDLMLHCPLSSIYLNVGYAVINYRAEYNPKHDLLDQEFMLKGKWYQRKDVEVQNSRGDVLQCSHYMPIVNPQEKPLPCVIYCHGNSGCRVDASEAAIVLLPSNITVLTLDFSGSGISGGDYVTLGWNEKDDLMAVVDYLRQDGNVSLIGLWGRSMGAVASLMYGAGDPSIAGMVLDSPFSDLVDLMMELVGTYKFPLPKFTVKFAIQYMRKAIQKKAKFDIMDLNTIKVAKSCFVPVLFGHAIDDDFICPYHSDRIFEAYIGDKNIIKFEGDHNSPRPQFYFDSLNIFFHNVLQPPEDEVGGTYFEMVHDYFGKDSWRSLHEVGCDPESPVVSKVPSSSSTADAIKQVRSKPASQIEVPLDIQHKDNQSGVEREEIGDYHLPSSSKMITFELSSGHPHGPPVPTTMDDDQYVEYQLDDLAGFPCDMEEEERVSLEHFICKMMFIYLKLDLLCIFQMFMEAVIESLKDLELRHPNAEEQLASVSPASVKSSQKENPDAYSIGELGNPLKTLPTPTSVKHHVPVKTDSASSSAVNHQNLATLDPSPDTSASSVVTPFDNPPSIMKSESITTSSSSDTAGSLHGSTDTDLSGNTKATLTVERNPANHIMDGLLRRWDFNLFRNGR</sequence>
<proteinExistence type="predicted"/>
<feature type="region of interest" description="Disordered" evidence="1">
    <location>
        <begin position="480"/>
        <end position="594"/>
    </location>
</feature>
<dbReference type="OrthoDB" id="10249433at2759"/>
<dbReference type="InterPro" id="IPR052920">
    <property type="entry name" value="DNA-binding_regulatory"/>
</dbReference>
<organism evidence="3 4">
    <name type="scientific">Populus tomentosa</name>
    <name type="common">Chinese white poplar</name>
    <dbReference type="NCBI Taxonomy" id="118781"/>
    <lineage>
        <taxon>Eukaryota</taxon>
        <taxon>Viridiplantae</taxon>
        <taxon>Streptophyta</taxon>
        <taxon>Embryophyta</taxon>
        <taxon>Tracheophyta</taxon>
        <taxon>Spermatophyta</taxon>
        <taxon>Magnoliopsida</taxon>
        <taxon>eudicotyledons</taxon>
        <taxon>Gunneridae</taxon>
        <taxon>Pentapetalae</taxon>
        <taxon>rosids</taxon>
        <taxon>fabids</taxon>
        <taxon>Malpighiales</taxon>
        <taxon>Salicaceae</taxon>
        <taxon>Saliceae</taxon>
        <taxon>Populus</taxon>
    </lineage>
</organism>
<name>A0A8X7ZC59_POPTO</name>
<dbReference type="PANTHER" id="PTHR43358">
    <property type="entry name" value="ALPHA/BETA-HYDROLASE"/>
    <property type="match status" value="1"/>
</dbReference>
<comment type="caution">
    <text evidence="3">The sequence shown here is derived from an EMBL/GenBank/DDBJ whole genome shotgun (WGS) entry which is preliminary data.</text>
</comment>
<keyword evidence="4" id="KW-1185">Reference proteome</keyword>
<feature type="compositionally biased region" description="Low complexity" evidence="1">
    <location>
        <begin position="562"/>
        <end position="584"/>
    </location>
</feature>
<feature type="compositionally biased region" description="Polar residues" evidence="1">
    <location>
        <begin position="527"/>
        <end position="554"/>
    </location>
</feature>
<dbReference type="Pfam" id="PF12146">
    <property type="entry name" value="Hydrolase_4"/>
    <property type="match status" value="1"/>
</dbReference>
<dbReference type="PANTHER" id="PTHR43358:SF4">
    <property type="entry name" value="ALPHA_BETA HYDROLASE FOLD-1 DOMAIN-CONTAINING PROTEIN"/>
    <property type="match status" value="1"/>
</dbReference>
<evidence type="ECO:0000313" key="4">
    <source>
        <dbReference type="Proteomes" id="UP000886885"/>
    </source>
</evidence>
<dbReference type="EMBL" id="JAAWWB010000016">
    <property type="protein sequence ID" value="KAG6764822.1"/>
    <property type="molecule type" value="Genomic_DNA"/>
</dbReference>
<accession>A0A8X7ZC59</accession>
<evidence type="ECO:0000256" key="1">
    <source>
        <dbReference type="SAM" id="MobiDB-lite"/>
    </source>
</evidence>
<feature type="compositionally biased region" description="Polar residues" evidence="1">
    <location>
        <begin position="482"/>
        <end position="491"/>
    </location>
</feature>
<feature type="domain" description="Serine aminopeptidase S33" evidence="2">
    <location>
        <begin position="77"/>
        <end position="187"/>
    </location>
</feature>
<gene>
    <name evidence="3" type="ORF">POTOM_032310</name>
</gene>
<protein>
    <recommendedName>
        <fullName evidence="2">Serine aminopeptidase S33 domain-containing protein</fullName>
    </recommendedName>
</protein>
<reference evidence="3" key="1">
    <citation type="journal article" date="2020" name="bioRxiv">
        <title>Hybrid origin of Populus tomentosa Carr. identified through genome sequencing and phylogenomic analysis.</title>
        <authorList>
            <person name="An X."/>
            <person name="Gao K."/>
            <person name="Chen Z."/>
            <person name="Li J."/>
            <person name="Yang X."/>
            <person name="Yang X."/>
            <person name="Zhou J."/>
            <person name="Guo T."/>
            <person name="Zhao T."/>
            <person name="Huang S."/>
            <person name="Miao D."/>
            <person name="Khan W.U."/>
            <person name="Rao P."/>
            <person name="Ye M."/>
            <person name="Lei B."/>
            <person name="Liao W."/>
            <person name="Wang J."/>
            <person name="Ji L."/>
            <person name="Li Y."/>
            <person name="Guo B."/>
            <person name="Mustafa N.S."/>
            <person name="Li S."/>
            <person name="Yun Q."/>
            <person name="Keller S.R."/>
            <person name="Mao J."/>
            <person name="Zhang R."/>
            <person name="Strauss S.H."/>
        </authorList>
    </citation>
    <scope>NUCLEOTIDE SEQUENCE</scope>
    <source>
        <strain evidence="3">GM15</strain>
        <tissue evidence="3">Leaf</tissue>
    </source>
</reference>
<evidence type="ECO:0000313" key="3">
    <source>
        <dbReference type="EMBL" id="KAG6764822.1"/>
    </source>
</evidence>
<dbReference type="InterPro" id="IPR022742">
    <property type="entry name" value="Hydrolase_4"/>
</dbReference>
<dbReference type="Proteomes" id="UP000886885">
    <property type="component" value="Chromosome 8D"/>
</dbReference>
<evidence type="ECO:0000259" key="2">
    <source>
        <dbReference type="Pfam" id="PF12146"/>
    </source>
</evidence>